<protein>
    <submittedName>
        <fullName evidence="1">Uncharacterized protein</fullName>
    </submittedName>
</protein>
<gene>
    <name evidence="1" type="ORF">nbrc107696_37350</name>
</gene>
<dbReference type="OrthoDB" id="2528990at2"/>
<dbReference type="Proteomes" id="UP000444960">
    <property type="component" value="Unassembled WGS sequence"/>
</dbReference>
<name>A0A7I9VD61_9ACTN</name>
<dbReference type="AlphaFoldDB" id="A0A7I9VD61"/>
<dbReference type="EMBL" id="BJOV01000005">
    <property type="protein sequence ID" value="GEE03289.1"/>
    <property type="molecule type" value="Genomic_DNA"/>
</dbReference>
<reference evidence="2" key="1">
    <citation type="submission" date="2019-06" db="EMBL/GenBank/DDBJ databases">
        <title>Gordonia isolated from sludge of a wastewater treatment plant.</title>
        <authorList>
            <person name="Tamura T."/>
            <person name="Aoyama K."/>
            <person name="Kang Y."/>
            <person name="Saito S."/>
            <person name="Akiyama N."/>
            <person name="Yazawa K."/>
            <person name="Gonoi T."/>
            <person name="Mikami Y."/>
        </authorList>
    </citation>
    <scope>NUCLEOTIDE SEQUENCE [LARGE SCALE GENOMIC DNA]</scope>
    <source>
        <strain evidence="2">NBRC 107696</strain>
    </source>
</reference>
<sequence length="327" mass="36328">MSHYAIAIDIRDGRRSVSVSRAGQFIYVPTLVHGKTDLRFTNDIFESLDDPPQGLLESLQWESECGAALVDNDNRVILWAHITLLAPRVVTRLIHAANPGWSVYWCPEGVDDMITYAGLERAWPCRPAMTDRSIQAAIAPDFIHETVSILSVRAMGTVVTWQTTVEVDELSRASGSVVLRAALDIADSRRGLPHPHAWGIGWTDDPLEEPDEDWSYPEFGMLIDADRLRADWWTTKDQTSVTGAFAQNWPDFTVVPHGDDASWHESIAGLHGLHEPLAQNVRVYLDDVTRDTAEERGLASDHLAMPGSAFLSGRHLHQPGENDPDPS</sequence>
<evidence type="ECO:0000313" key="2">
    <source>
        <dbReference type="Proteomes" id="UP000444960"/>
    </source>
</evidence>
<comment type="caution">
    <text evidence="1">The sequence shown here is derived from an EMBL/GenBank/DDBJ whole genome shotgun (WGS) entry which is preliminary data.</text>
</comment>
<evidence type="ECO:0000313" key="1">
    <source>
        <dbReference type="EMBL" id="GEE03289.1"/>
    </source>
</evidence>
<keyword evidence="2" id="KW-1185">Reference proteome</keyword>
<dbReference type="RefSeq" id="WP_161896822.1">
    <property type="nucleotide sequence ID" value="NZ_BJOV01000005.1"/>
</dbReference>
<organism evidence="1 2">
    <name type="scientific">Gordonia spumicola</name>
    <dbReference type="NCBI Taxonomy" id="589161"/>
    <lineage>
        <taxon>Bacteria</taxon>
        <taxon>Bacillati</taxon>
        <taxon>Actinomycetota</taxon>
        <taxon>Actinomycetes</taxon>
        <taxon>Mycobacteriales</taxon>
        <taxon>Gordoniaceae</taxon>
        <taxon>Gordonia</taxon>
    </lineage>
</organism>
<accession>A0A7I9VD61</accession>
<proteinExistence type="predicted"/>